<dbReference type="InterPro" id="IPR029027">
    <property type="entry name" value="Single_a-helix_sf"/>
</dbReference>
<dbReference type="GO" id="GO:0005743">
    <property type="term" value="C:mitochondrial inner membrane"/>
    <property type="evidence" value="ECO:0007669"/>
    <property type="project" value="TreeGrafter"/>
</dbReference>
<proteinExistence type="evidence at transcript level"/>
<dbReference type="PANTHER" id="PTHR15420:SF2">
    <property type="entry name" value="CYTOCHROME B-C1 COMPLEX SUBUNIT 10"/>
    <property type="match status" value="1"/>
</dbReference>
<evidence type="ECO:0000313" key="1">
    <source>
        <dbReference type="EMBL" id="BAN21276.1"/>
    </source>
</evidence>
<reference evidence="1" key="1">
    <citation type="journal article" date="2013" name="PLoS ONE">
        <title>Gene expression in gut symbiotic organ of stinkbug affected by extracellular bacterial symbiont.</title>
        <authorList>
            <person name="Futahashi R."/>
            <person name="Tanaka K."/>
            <person name="Tanahashi M."/>
            <person name="Nikoh N."/>
            <person name="Kikuchi Y."/>
            <person name="Lee B.L."/>
            <person name="Fukatsu T."/>
        </authorList>
    </citation>
    <scope>NUCLEOTIDE SEQUENCE</scope>
    <source>
        <tissue evidence="1">Midgut</tissue>
    </source>
</reference>
<dbReference type="Pfam" id="PF08997">
    <property type="entry name" value="UCR_6-4kD"/>
    <property type="match status" value="1"/>
</dbReference>
<organism evidence="1">
    <name type="scientific">Riptortus pedestris</name>
    <name type="common">Bean bug</name>
    <dbReference type="NCBI Taxonomy" id="329032"/>
    <lineage>
        <taxon>Eukaryota</taxon>
        <taxon>Metazoa</taxon>
        <taxon>Ecdysozoa</taxon>
        <taxon>Arthropoda</taxon>
        <taxon>Hexapoda</taxon>
        <taxon>Insecta</taxon>
        <taxon>Pterygota</taxon>
        <taxon>Neoptera</taxon>
        <taxon>Paraneoptera</taxon>
        <taxon>Hemiptera</taxon>
        <taxon>Heteroptera</taxon>
        <taxon>Panheteroptera</taxon>
        <taxon>Pentatomomorpha</taxon>
        <taxon>Coreoidea</taxon>
        <taxon>Alydidae</taxon>
        <taxon>Riptortus</taxon>
    </lineage>
</organism>
<dbReference type="InterPro" id="IPR015089">
    <property type="entry name" value="UQCR"/>
</dbReference>
<dbReference type="AlphaFoldDB" id="R4WQV6"/>
<dbReference type="EMBL" id="AK418061">
    <property type="protein sequence ID" value="BAN21276.1"/>
    <property type="molecule type" value="mRNA"/>
</dbReference>
<dbReference type="SUPFAM" id="SSF81518">
    <property type="entry name" value="Subunit XI (6.4 kDa protein) of cytochrome bc1 complex (Ubiquinol-cytochrome c reductase)"/>
    <property type="match status" value="1"/>
</dbReference>
<protein>
    <recommendedName>
        <fullName evidence="2">Cytochrome b-c1 complex subunit 10</fullName>
    </recommendedName>
</protein>
<sequence length="53" mass="6046">MKLGPRQLQILPKWIPSLTLFGISGAALVTYGSEWRAVLQYVPYYNGKFKTED</sequence>
<accession>R4WQV6</accession>
<dbReference type="PANTHER" id="PTHR15420">
    <property type="entry name" value="UBIQUINOL-CYTOCHROME C REDUCTASE COMPLEX 6.4 KD PROTEIN"/>
    <property type="match status" value="1"/>
</dbReference>
<name>R4WQV6_RIPPE</name>
<evidence type="ECO:0008006" key="2">
    <source>
        <dbReference type="Google" id="ProtNLM"/>
    </source>
</evidence>
<dbReference type="Gene3D" id="1.20.5.220">
    <property type="match status" value="1"/>
</dbReference>
<dbReference type="GO" id="GO:0006122">
    <property type="term" value="P:mitochondrial electron transport, ubiquinol to cytochrome c"/>
    <property type="evidence" value="ECO:0007669"/>
    <property type="project" value="InterPro"/>
</dbReference>